<evidence type="ECO:0000256" key="1">
    <source>
        <dbReference type="SAM" id="MobiDB-lite"/>
    </source>
</evidence>
<feature type="compositionally biased region" description="Polar residues" evidence="1">
    <location>
        <begin position="57"/>
        <end position="74"/>
    </location>
</feature>
<protein>
    <submittedName>
        <fullName evidence="2">Uncharacterized protein</fullName>
    </submittedName>
</protein>
<gene>
    <name evidence="2" type="ORF">BINO364_LOCUS14893</name>
</gene>
<feature type="region of interest" description="Disordered" evidence="1">
    <location>
        <begin position="43"/>
        <end position="74"/>
    </location>
</feature>
<evidence type="ECO:0000313" key="3">
    <source>
        <dbReference type="Proteomes" id="UP000838878"/>
    </source>
</evidence>
<name>A0A8J9VDN8_9NEOP</name>
<reference evidence="2" key="1">
    <citation type="submission" date="2021-12" db="EMBL/GenBank/DDBJ databases">
        <authorList>
            <person name="Martin H S."/>
        </authorList>
    </citation>
    <scope>NUCLEOTIDE SEQUENCE</scope>
</reference>
<keyword evidence="3" id="KW-1185">Reference proteome</keyword>
<feature type="non-terminal residue" evidence="2">
    <location>
        <position position="74"/>
    </location>
</feature>
<sequence length="74" mass="7700">MIRRAVGFFSEIVSPNGVGGGDGNVCAGAGRCPRPPRDLAQLAASTNEPSSPILVPQQLTSSNISRKSINGHQR</sequence>
<organism evidence="2 3">
    <name type="scientific">Brenthis ino</name>
    <name type="common">lesser marbled fritillary</name>
    <dbReference type="NCBI Taxonomy" id="405034"/>
    <lineage>
        <taxon>Eukaryota</taxon>
        <taxon>Metazoa</taxon>
        <taxon>Ecdysozoa</taxon>
        <taxon>Arthropoda</taxon>
        <taxon>Hexapoda</taxon>
        <taxon>Insecta</taxon>
        <taxon>Pterygota</taxon>
        <taxon>Neoptera</taxon>
        <taxon>Endopterygota</taxon>
        <taxon>Lepidoptera</taxon>
        <taxon>Glossata</taxon>
        <taxon>Ditrysia</taxon>
        <taxon>Papilionoidea</taxon>
        <taxon>Nymphalidae</taxon>
        <taxon>Heliconiinae</taxon>
        <taxon>Argynnini</taxon>
        <taxon>Brenthis</taxon>
    </lineage>
</organism>
<dbReference type="Proteomes" id="UP000838878">
    <property type="component" value="Chromosome 8"/>
</dbReference>
<accession>A0A8J9VDN8</accession>
<evidence type="ECO:0000313" key="2">
    <source>
        <dbReference type="EMBL" id="CAH0729842.1"/>
    </source>
</evidence>
<proteinExistence type="predicted"/>
<dbReference type="AlphaFoldDB" id="A0A8J9VDN8"/>
<dbReference type="EMBL" id="OV170228">
    <property type="protein sequence ID" value="CAH0729842.1"/>
    <property type="molecule type" value="Genomic_DNA"/>
</dbReference>